<feature type="chain" id="PRO_5009521370" description="Transglycosylase SLT domain-containing protein" evidence="2">
    <location>
        <begin position="28"/>
        <end position="445"/>
    </location>
</feature>
<comment type="caution">
    <text evidence="4">The sequence shown here is derived from an EMBL/GenBank/DDBJ whole genome shotgun (WGS) entry which is preliminary data.</text>
</comment>
<proteinExistence type="predicted"/>
<evidence type="ECO:0000256" key="2">
    <source>
        <dbReference type="SAM" id="SignalP"/>
    </source>
</evidence>
<dbReference type="AlphaFoldDB" id="A0A1F5TLI3"/>
<organism evidence="4 5">
    <name type="scientific">Candidatus Falkowbacteria bacterium RIFOXYC2_FULL_47_12</name>
    <dbReference type="NCBI Taxonomy" id="1798004"/>
    <lineage>
        <taxon>Bacteria</taxon>
        <taxon>Candidatus Falkowiibacteriota</taxon>
    </lineage>
</organism>
<dbReference type="InterPro" id="IPR031304">
    <property type="entry name" value="SLT_2"/>
</dbReference>
<keyword evidence="1" id="KW-0175">Coiled coil</keyword>
<dbReference type="EMBL" id="MFGL01000035">
    <property type="protein sequence ID" value="OGF39825.1"/>
    <property type="molecule type" value="Genomic_DNA"/>
</dbReference>
<dbReference type="Gene3D" id="6.10.250.3150">
    <property type="match status" value="1"/>
</dbReference>
<protein>
    <recommendedName>
        <fullName evidence="3">Transglycosylase SLT domain-containing protein</fullName>
    </recommendedName>
</protein>
<evidence type="ECO:0000256" key="1">
    <source>
        <dbReference type="SAM" id="Coils"/>
    </source>
</evidence>
<accession>A0A1F5TLI3</accession>
<evidence type="ECO:0000313" key="5">
    <source>
        <dbReference type="Proteomes" id="UP000177939"/>
    </source>
</evidence>
<reference evidence="4 5" key="1">
    <citation type="journal article" date="2016" name="Nat. Commun.">
        <title>Thousands of microbial genomes shed light on interconnected biogeochemical processes in an aquifer system.</title>
        <authorList>
            <person name="Anantharaman K."/>
            <person name="Brown C.T."/>
            <person name="Hug L.A."/>
            <person name="Sharon I."/>
            <person name="Castelle C.J."/>
            <person name="Probst A.J."/>
            <person name="Thomas B.C."/>
            <person name="Singh A."/>
            <person name="Wilkins M.J."/>
            <person name="Karaoz U."/>
            <person name="Brodie E.L."/>
            <person name="Williams K.H."/>
            <person name="Hubbard S.S."/>
            <person name="Banfield J.F."/>
        </authorList>
    </citation>
    <scope>NUCLEOTIDE SEQUENCE [LARGE SCALE GENOMIC DNA]</scope>
</reference>
<feature type="signal peptide" evidence="2">
    <location>
        <begin position="1"/>
        <end position="27"/>
    </location>
</feature>
<dbReference type="Gene3D" id="1.10.530.10">
    <property type="match status" value="1"/>
</dbReference>
<keyword evidence="2" id="KW-0732">Signal</keyword>
<sequence length="445" mass="49005">MLRKLFVKIIAILFVVGALFASRQAFAELTQSQALQQESNELQAQLADIESQIAQYEQELKHIGAEKNTLTKKLKQLQAQQAKLKLQIREISLRISGIERDISDTQIDINTNEQHLEWLRNEIGAVIKEIAAHDRRSFLEVLLSDGGLSAFSRELNDYKTLSQNLATVVGEVKEANAALQARQEDLAAQREEQQNYIAIIDLQNQELAGTIKNQNSLLAQTKGKENVFQAALSDTQKKAAQIKSRIYDLFGMGKNITFGDAVQIAQWVSAQTGVRAAFLLAILTQESNLGKNVGTCNRAGDPPSKSWKVIMKPARDQEPFQQITAELGLDPDTTPVSCPMRAKDGSQIGWGGAMGPAQFIPSTWMGYKDKISAVTGKTADPWDIRDAFIASAVKLAADGATSESGEWAAAMRYFSGSTNSKYSFYGDNVVKIAKQYAEDIADLEK</sequence>
<dbReference type="InterPro" id="IPR023346">
    <property type="entry name" value="Lysozyme-like_dom_sf"/>
</dbReference>
<evidence type="ECO:0000259" key="3">
    <source>
        <dbReference type="Pfam" id="PF13406"/>
    </source>
</evidence>
<name>A0A1F5TLI3_9BACT</name>
<feature type="domain" description="Transglycosylase SLT" evidence="3">
    <location>
        <begin position="266"/>
        <end position="401"/>
    </location>
</feature>
<dbReference type="Proteomes" id="UP000177939">
    <property type="component" value="Unassembled WGS sequence"/>
</dbReference>
<dbReference type="Pfam" id="PF13406">
    <property type="entry name" value="SLT_2"/>
    <property type="match status" value="1"/>
</dbReference>
<dbReference type="SUPFAM" id="SSF53955">
    <property type="entry name" value="Lysozyme-like"/>
    <property type="match status" value="1"/>
</dbReference>
<evidence type="ECO:0000313" key="4">
    <source>
        <dbReference type="EMBL" id="OGF39825.1"/>
    </source>
</evidence>
<feature type="coiled-coil region" evidence="1">
    <location>
        <begin position="32"/>
        <end position="94"/>
    </location>
</feature>
<gene>
    <name evidence="4" type="ORF">A2477_04690</name>
</gene>